<proteinExistence type="predicted"/>
<feature type="region of interest" description="Disordered" evidence="1">
    <location>
        <begin position="213"/>
        <end position="234"/>
    </location>
</feature>
<comment type="caution">
    <text evidence="2">The sequence shown here is derived from an EMBL/GenBank/DDBJ whole genome shotgun (WGS) entry which is preliminary data.</text>
</comment>
<feature type="compositionally biased region" description="Low complexity" evidence="1">
    <location>
        <begin position="184"/>
        <end position="197"/>
    </location>
</feature>
<dbReference type="CDD" id="cd17470">
    <property type="entry name" value="T3SS_Flik_C"/>
    <property type="match status" value="1"/>
</dbReference>
<keyword evidence="3" id="KW-1185">Reference proteome</keyword>
<evidence type="ECO:0008006" key="4">
    <source>
        <dbReference type="Google" id="ProtNLM"/>
    </source>
</evidence>
<protein>
    <recommendedName>
        <fullName evidence="4">Flagellar hook-length control protein FliK</fullName>
    </recommendedName>
</protein>
<dbReference type="Proteomes" id="UP001501343">
    <property type="component" value="Unassembled WGS sequence"/>
</dbReference>
<feature type="region of interest" description="Disordered" evidence="1">
    <location>
        <begin position="350"/>
        <end position="416"/>
    </location>
</feature>
<feature type="region of interest" description="Disordered" evidence="1">
    <location>
        <begin position="164"/>
        <end position="197"/>
    </location>
</feature>
<gene>
    <name evidence="2" type="ORF">GCM10009775_06940</name>
</gene>
<feature type="compositionally biased region" description="Low complexity" evidence="1">
    <location>
        <begin position="1"/>
        <end position="18"/>
    </location>
</feature>
<evidence type="ECO:0000256" key="1">
    <source>
        <dbReference type="SAM" id="MobiDB-lite"/>
    </source>
</evidence>
<dbReference type="EMBL" id="BAAAOF010000002">
    <property type="protein sequence ID" value="GAA1917109.1"/>
    <property type="molecule type" value="Genomic_DNA"/>
</dbReference>
<reference evidence="2 3" key="1">
    <citation type="journal article" date="2019" name="Int. J. Syst. Evol. Microbiol.">
        <title>The Global Catalogue of Microorganisms (GCM) 10K type strain sequencing project: providing services to taxonomists for standard genome sequencing and annotation.</title>
        <authorList>
            <consortium name="The Broad Institute Genomics Platform"/>
            <consortium name="The Broad Institute Genome Sequencing Center for Infectious Disease"/>
            <person name="Wu L."/>
            <person name="Ma J."/>
        </authorList>
    </citation>
    <scope>NUCLEOTIDE SEQUENCE [LARGE SCALE GENOMIC DNA]</scope>
    <source>
        <strain evidence="2 3">JCM 14900</strain>
    </source>
</reference>
<evidence type="ECO:0000313" key="2">
    <source>
        <dbReference type="EMBL" id="GAA1917109.1"/>
    </source>
</evidence>
<dbReference type="InterPro" id="IPR038610">
    <property type="entry name" value="FliK-like_C_sf"/>
</dbReference>
<sequence length="416" mass="40299">MSVLPTTAPATQGAGPAPEWEGDTEGAVFGAVLASMDAATDQHPPLLDAELADSGAETVESSASDRAAESSAAPIWFVPAGLLPPPEALPAVSGDKGGSVASASSGIASLELLARALSIAADETPPAAGTTTGSVAAVPTTPAALPMPALAESVDGVMVGKPAGRSSEAALRSTGTPSAAATGPDAPTEASAPPAAAQTHALRILEQPALVPTAGAPESSARQTDGGASASAEGTVAPTVSLATATGAHSADETTTAPVAPRTIASQVAPAVISIVQRPAGTHQLTLTVAPESLGPVTVRAHIGQGGEVKVELIGATELGRDALRTIVAELRRDLAATMPQATLSLGAGAGADAGAADRGPHTGSGEGFSQQRGGDDAPAGRSGAPSTGDDADQRPTRATSHPATAGIGVGLDVLV</sequence>
<name>A0ABN2PB10_9MICO</name>
<feature type="region of interest" description="Disordered" evidence="1">
    <location>
        <begin position="1"/>
        <end position="25"/>
    </location>
</feature>
<accession>A0ABN2PB10</accession>
<dbReference type="Gene3D" id="3.30.750.140">
    <property type="match status" value="1"/>
</dbReference>
<evidence type="ECO:0000313" key="3">
    <source>
        <dbReference type="Proteomes" id="UP001501343"/>
    </source>
</evidence>
<organism evidence="2 3">
    <name type="scientific">Microbacterium aoyamense</name>
    <dbReference type="NCBI Taxonomy" id="344166"/>
    <lineage>
        <taxon>Bacteria</taxon>
        <taxon>Bacillati</taxon>
        <taxon>Actinomycetota</taxon>
        <taxon>Actinomycetes</taxon>
        <taxon>Micrococcales</taxon>
        <taxon>Microbacteriaceae</taxon>
        <taxon>Microbacterium</taxon>
    </lineage>
</organism>